<dbReference type="AlphaFoldDB" id="A0AAV4DX71"/>
<evidence type="ECO:0000259" key="1">
    <source>
        <dbReference type="Pfam" id="PF01170"/>
    </source>
</evidence>
<dbReference type="GO" id="GO:0043527">
    <property type="term" value="C:tRNA methyltransferase complex"/>
    <property type="evidence" value="ECO:0007669"/>
    <property type="project" value="UniProtKB-ARBA"/>
</dbReference>
<dbReference type="GO" id="GO:0016423">
    <property type="term" value="F:tRNA (guanine) methyltransferase activity"/>
    <property type="evidence" value="ECO:0007669"/>
    <property type="project" value="TreeGrafter"/>
</dbReference>
<dbReference type="CDD" id="cd02440">
    <property type="entry name" value="AdoMet_MTases"/>
    <property type="match status" value="1"/>
</dbReference>
<dbReference type="CDD" id="cd11715">
    <property type="entry name" value="THUMP_AdoMetMT"/>
    <property type="match status" value="1"/>
</dbReference>
<dbReference type="InterPro" id="IPR000241">
    <property type="entry name" value="RlmKL-like_Mtase"/>
</dbReference>
<organism evidence="2 3">
    <name type="scientific">Plakobranchus ocellatus</name>
    <dbReference type="NCBI Taxonomy" id="259542"/>
    <lineage>
        <taxon>Eukaryota</taxon>
        <taxon>Metazoa</taxon>
        <taxon>Spiralia</taxon>
        <taxon>Lophotrochozoa</taxon>
        <taxon>Mollusca</taxon>
        <taxon>Gastropoda</taxon>
        <taxon>Heterobranchia</taxon>
        <taxon>Euthyneura</taxon>
        <taxon>Panpulmonata</taxon>
        <taxon>Sacoglossa</taxon>
        <taxon>Placobranchoidea</taxon>
        <taxon>Plakobranchidae</taxon>
        <taxon>Plakobranchus</taxon>
    </lineage>
</organism>
<dbReference type="GO" id="GO:0030488">
    <property type="term" value="P:tRNA methylation"/>
    <property type="evidence" value="ECO:0007669"/>
    <property type="project" value="TreeGrafter"/>
</dbReference>
<dbReference type="Gene3D" id="3.40.50.150">
    <property type="entry name" value="Vaccinia Virus protein VP39"/>
    <property type="match status" value="1"/>
</dbReference>
<name>A0AAV4DX71_9GAST</name>
<dbReference type="PANTHER" id="PTHR14911">
    <property type="entry name" value="THUMP DOMAIN-CONTAINING"/>
    <property type="match status" value="1"/>
</dbReference>
<dbReference type="InterPro" id="IPR029063">
    <property type="entry name" value="SAM-dependent_MTases_sf"/>
</dbReference>
<reference evidence="2 3" key="1">
    <citation type="journal article" date="2021" name="Elife">
        <title>Chloroplast acquisition without the gene transfer in kleptoplastic sea slugs, Plakobranchus ocellatus.</title>
        <authorList>
            <person name="Maeda T."/>
            <person name="Takahashi S."/>
            <person name="Yoshida T."/>
            <person name="Shimamura S."/>
            <person name="Takaki Y."/>
            <person name="Nagai Y."/>
            <person name="Toyoda A."/>
            <person name="Suzuki Y."/>
            <person name="Arimoto A."/>
            <person name="Ishii H."/>
            <person name="Satoh N."/>
            <person name="Nishiyama T."/>
            <person name="Hasebe M."/>
            <person name="Maruyama T."/>
            <person name="Minagawa J."/>
            <person name="Obokata J."/>
            <person name="Shigenobu S."/>
        </authorList>
    </citation>
    <scope>NUCLEOTIDE SEQUENCE [LARGE SCALE GENOMIC DNA]</scope>
</reference>
<comment type="caution">
    <text evidence="2">The sequence shown here is derived from an EMBL/GenBank/DDBJ whole genome shotgun (WGS) entry which is preliminary data.</text>
</comment>
<dbReference type="SUPFAM" id="SSF53335">
    <property type="entry name" value="S-adenosyl-L-methionine-dependent methyltransferases"/>
    <property type="match status" value="1"/>
</dbReference>
<sequence length="502" mass="56552">MFFATAGRGTESFLASEIKDKLKAKISFRDGKVFFNKEGINPKELRTILSLKVAERVFVSIADYDNSAFIYGRRKFLDKIMTQLSGKGMYAEADALVKKTNDIICSQREHFDWESKTLQEKNLAKDKTERSEPEEKRARLEVLDCGSQHKDEPKASAESNRVLSEATYNDHLTFRMSIKCSGRLKKRLDIKRLSHDIGWRIEQASGWKIELRKPNIEVCVHINDEHVTVGVPLTRQPLSQRHYIQDSGLRAPVAWIMCYLADIQSGDIVMDPMCGKATVLLEGFSNWQDAFYLGSDISQCQTNSAVQNIAWSGLRIRGDICVADGLNMPYRNCSADVILCDAPFNQNHVISSTPTMFYKSFLQQIHRVLKPEGRCVLLVSEELISEILTQVLNSMSAGEKINDTGQIHPEVSADSVVTQQMASCDCDDSSNTLEKGAVNFEKGSLQRIHKYRLMSSTQGEESHKGASVAQWLASPLRDLQGAFYYGFEPYHRRLSPTEGPKA</sequence>
<proteinExistence type="predicted"/>
<evidence type="ECO:0000313" key="3">
    <source>
        <dbReference type="Proteomes" id="UP000735302"/>
    </source>
</evidence>
<evidence type="ECO:0000313" key="2">
    <source>
        <dbReference type="EMBL" id="GFO48711.1"/>
    </source>
</evidence>
<dbReference type="Proteomes" id="UP000735302">
    <property type="component" value="Unassembled WGS sequence"/>
</dbReference>
<feature type="domain" description="Ribosomal RNA large subunit methyltransferase K/L-like methyltransferase" evidence="1">
    <location>
        <begin position="241"/>
        <end position="383"/>
    </location>
</feature>
<keyword evidence="3" id="KW-1185">Reference proteome</keyword>
<gene>
    <name evidence="2" type="ORF">PoB_007521600</name>
</gene>
<protein>
    <submittedName>
        <fullName evidence="2">THUMP domain-containing protein 2</fullName>
    </submittedName>
</protein>
<dbReference type="PANTHER" id="PTHR14911:SF1">
    <property type="entry name" value="THUMP DOMAIN-CONTAINING PROTEIN 2"/>
    <property type="match status" value="1"/>
</dbReference>
<dbReference type="Pfam" id="PF01170">
    <property type="entry name" value="UPF0020"/>
    <property type="match status" value="1"/>
</dbReference>
<dbReference type="EMBL" id="BLXT01008440">
    <property type="protein sequence ID" value="GFO48711.1"/>
    <property type="molecule type" value="Genomic_DNA"/>
</dbReference>
<accession>A0AAV4DX71</accession>